<accession>A0ABR9VJS3</accession>
<sequence length="67" mass="7959">MKSKTTIQFRNLYADLPPQVRQQARTAYKQFREDPWHPSLRFKSVHPNLPIYSARVSKNYRAVGVRN</sequence>
<dbReference type="InterPro" id="IPR056925">
    <property type="entry name" value="ParE-like"/>
</dbReference>
<name>A0ABR9VJS3_9CYAN</name>
<evidence type="ECO:0000259" key="1">
    <source>
        <dbReference type="Pfam" id="PF24732"/>
    </source>
</evidence>
<gene>
    <name evidence="2" type="ORF">IQ227_22715</name>
</gene>
<dbReference type="EMBL" id="JADEWB010000207">
    <property type="protein sequence ID" value="MBE9238751.1"/>
    <property type="molecule type" value="Genomic_DNA"/>
</dbReference>
<dbReference type="SUPFAM" id="SSF143011">
    <property type="entry name" value="RelE-like"/>
    <property type="match status" value="1"/>
</dbReference>
<reference evidence="2 3" key="1">
    <citation type="submission" date="2020-10" db="EMBL/GenBank/DDBJ databases">
        <authorList>
            <person name="Castelo-Branco R."/>
            <person name="Eusebio N."/>
            <person name="Adriana R."/>
            <person name="Vieira A."/>
            <person name="Brugerolle De Fraissinette N."/>
            <person name="Rezende De Castro R."/>
            <person name="Schneider M.P."/>
            <person name="Vasconcelos V."/>
            <person name="Leao P.N."/>
        </authorList>
    </citation>
    <scope>NUCLEOTIDE SEQUENCE [LARGE SCALE GENOMIC DNA]</scope>
    <source>
        <strain evidence="2 3">LEGE 00250</strain>
    </source>
</reference>
<organism evidence="2 3">
    <name type="scientific">Sphaerospermopsis aphanizomenoides LEGE 00250</name>
    <dbReference type="NCBI Taxonomy" id="2777972"/>
    <lineage>
        <taxon>Bacteria</taxon>
        <taxon>Bacillati</taxon>
        <taxon>Cyanobacteriota</taxon>
        <taxon>Cyanophyceae</taxon>
        <taxon>Nostocales</taxon>
        <taxon>Aphanizomenonaceae</taxon>
        <taxon>Sphaerospermopsis</taxon>
        <taxon>Sphaerospermopsis aphanizomenoides</taxon>
    </lineage>
</organism>
<evidence type="ECO:0000313" key="3">
    <source>
        <dbReference type="Proteomes" id="UP000606776"/>
    </source>
</evidence>
<keyword evidence="3" id="KW-1185">Reference proteome</keyword>
<comment type="caution">
    <text evidence="2">The sequence shown here is derived from an EMBL/GenBank/DDBJ whole genome shotgun (WGS) entry which is preliminary data.</text>
</comment>
<dbReference type="Proteomes" id="UP000606776">
    <property type="component" value="Unassembled WGS sequence"/>
</dbReference>
<feature type="domain" description="ParE-like toxin" evidence="1">
    <location>
        <begin position="18"/>
        <end position="63"/>
    </location>
</feature>
<dbReference type="RefSeq" id="WP_190346889.1">
    <property type="nucleotide sequence ID" value="NZ_JADEWB010000207.1"/>
</dbReference>
<dbReference type="Pfam" id="PF24732">
    <property type="entry name" value="ParE_like"/>
    <property type="match status" value="1"/>
</dbReference>
<dbReference type="InterPro" id="IPR035093">
    <property type="entry name" value="RelE/ParE_toxin_dom_sf"/>
</dbReference>
<protein>
    <recommendedName>
        <fullName evidence="1">ParE-like toxin domain-containing protein</fullName>
    </recommendedName>
</protein>
<proteinExistence type="predicted"/>
<evidence type="ECO:0000313" key="2">
    <source>
        <dbReference type="EMBL" id="MBE9238751.1"/>
    </source>
</evidence>